<dbReference type="Proteomes" id="UP000034883">
    <property type="component" value="Chromosome"/>
</dbReference>
<dbReference type="GO" id="GO:0008716">
    <property type="term" value="F:D-alanine-D-alanine ligase activity"/>
    <property type="evidence" value="ECO:0007669"/>
    <property type="project" value="InterPro"/>
</dbReference>
<proteinExistence type="inferred from homology"/>
<evidence type="ECO:0000259" key="4">
    <source>
        <dbReference type="PROSITE" id="PS50975"/>
    </source>
</evidence>
<dbReference type="InterPro" id="IPR011761">
    <property type="entry name" value="ATP-grasp"/>
</dbReference>
<dbReference type="InterPro" id="IPR013815">
    <property type="entry name" value="ATP_grasp_subdomain_1"/>
</dbReference>
<name>A0A0F6YML8_9BACT</name>
<organism evidence="5 6">
    <name type="scientific">Sandaracinus amylolyticus</name>
    <dbReference type="NCBI Taxonomy" id="927083"/>
    <lineage>
        <taxon>Bacteria</taxon>
        <taxon>Pseudomonadati</taxon>
        <taxon>Myxococcota</taxon>
        <taxon>Polyangia</taxon>
        <taxon>Polyangiales</taxon>
        <taxon>Sandaracinaceae</taxon>
        <taxon>Sandaracinus</taxon>
    </lineage>
</organism>
<evidence type="ECO:0000256" key="1">
    <source>
        <dbReference type="ARBA" id="ARBA00010871"/>
    </source>
</evidence>
<feature type="domain" description="ATP-grasp" evidence="4">
    <location>
        <begin position="123"/>
        <end position="336"/>
    </location>
</feature>
<dbReference type="Pfam" id="PF07478">
    <property type="entry name" value="Dala_Dala_lig_C"/>
    <property type="match status" value="1"/>
</dbReference>
<dbReference type="SUPFAM" id="SSF56059">
    <property type="entry name" value="Glutathione synthetase ATP-binding domain-like"/>
    <property type="match status" value="1"/>
</dbReference>
<dbReference type="AlphaFoldDB" id="A0A0F6YML8"/>
<dbReference type="EMBL" id="CP011125">
    <property type="protein sequence ID" value="AKF11501.1"/>
    <property type="molecule type" value="Genomic_DNA"/>
</dbReference>
<keyword evidence="3" id="KW-0067">ATP-binding</keyword>
<dbReference type="PROSITE" id="PS50975">
    <property type="entry name" value="ATP_GRASP"/>
    <property type="match status" value="1"/>
</dbReference>
<keyword evidence="3" id="KW-0547">Nucleotide-binding</keyword>
<evidence type="ECO:0000313" key="6">
    <source>
        <dbReference type="Proteomes" id="UP000034883"/>
    </source>
</evidence>
<keyword evidence="6" id="KW-1185">Reference proteome</keyword>
<dbReference type="STRING" id="927083.DB32_008650"/>
<dbReference type="GO" id="GO:0046872">
    <property type="term" value="F:metal ion binding"/>
    <property type="evidence" value="ECO:0007669"/>
    <property type="project" value="InterPro"/>
</dbReference>
<dbReference type="PANTHER" id="PTHR23132">
    <property type="entry name" value="D-ALANINE--D-ALANINE LIGASE"/>
    <property type="match status" value="1"/>
</dbReference>
<dbReference type="Gene3D" id="3.30.1490.20">
    <property type="entry name" value="ATP-grasp fold, A domain"/>
    <property type="match status" value="1"/>
</dbReference>
<evidence type="ECO:0000313" key="5">
    <source>
        <dbReference type="EMBL" id="AKF11501.1"/>
    </source>
</evidence>
<dbReference type="InterPro" id="IPR011095">
    <property type="entry name" value="Dala_Dala_lig_C"/>
</dbReference>
<evidence type="ECO:0000256" key="2">
    <source>
        <dbReference type="ARBA" id="ARBA00022598"/>
    </source>
</evidence>
<dbReference type="KEGG" id="samy:DB32_008650"/>
<accession>A0A0F6YML8</accession>
<comment type="similarity">
    <text evidence="1">Belongs to the D-alanine--D-alanine ligase family.</text>
</comment>
<keyword evidence="2 5" id="KW-0436">Ligase</keyword>
<dbReference type="GO" id="GO:0005524">
    <property type="term" value="F:ATP binding"/>
    <property type="evidence" value="ECO:0007669"/>
    <property type="project" value="UniProtKB-UniRule"/>
</dbReference>
<sequence>MTSLRSIAILWDSLSTTSATSAETGAAEAAAVASIGGVIDEVAHVAASLGLRVERVPLASDARTMLAQVAAIDADVVVNLAESWAGRVRNEAGVAWTLELRGCAYTGATPRALALCLEKPLTRALLASAGVPVPEGATMSDARAPWPLDVRGPWIVKPAAQDASHGVDATSVVHDERAARARVDHLITRGLGPALIERYVDGRELNVSIVELDGAPPRALPIAEIDYSQFPAELPRILTFAAKWDETSDEYRGSASVEARDLDPTRRARVEQVALAAWRALGLRDYGRVDLRLDRDGAPFVIDVNPNPDLSRGAGLCLAAERAGIGYEGLIAGLLRGAARRAHPD</sequence>
<reference evidence="5 6" key="1">
    <citation type="submission" date="2015-03" db="EMBL/GenBank/DDBJ databases">
        <title>Genome assembly of Sandaracinus amylolyticus DSM 53668.</title>
        <authorList>
            <person name="Sharma G."/>
            <person name="Subramanian S."/>
        </authorList>
    </citation>
    <scope>NUCLEOTIDE SEQUENCE [LARGE SCALE GENOMIC DNA]</scope>
    <source>
        <strain evidence="5 6">DSM 53668</strain>
    </source>
</reference>
<dbReference type="RefSeq" id="WP_053238360.1">
    <property type="nucleotide sequence ID" value="NZ_CP011125.1"/>
</dbReference>
<dbReference type="Gene3D" id="3.30.470.20">
    <property type="entry name" value="ATP-grasp fold, B domain"/>
    <property type="match status" value="1"/>
</dbReference>
<dbReference type="OrthoDB" id="9813261at2"/>
<dbReference type="PANTHER" id="PTHR23132:SF23">
    <property type="entry name" value="D-ALANINE--D-ALANINE LIGASE B"/>
    <property type="match status" value="1"/>
</dbReference>
<evidence type="ECO:0000256" key="3">
    <source>
        <dbReference type="PROSITE-ProRule" id="PRU00409"/>
    </source>
</evidence>
<gene>
    <name evidence="5" type="ORF">DB32_008650</name>
</gene>
<protein>
    <submittedName>
        <fullName evidence="5">D-alanine--D-alanine ligase</fullName>
    </submittedName>
</protein>